<feature type="transmembrane region" description="Helical" evidence="6">
    <location>
        <begin position="86"/>
        <end position="107"/>
    </location>
</feature>
<dbReference type="PROSITE" id="PS50042">
    <property type="entry name" value="CNMP_BINDING_3"/>
    <property type="match status" value="1"/>
</dbReference>
<organism evidence="8 9">
    <name type="scientific">Hondaea fermentalgiana</name>
    <dbReference type="NCBI Taxonomy" id="2315210"/>
    <lineage>
        <taxon>Eukaryota</taxon>
        <taxon>Sar</taxon>
        <taxon>Stramenopiles</taxon>
        <taxon>Bigyra</taxon>
        <taxon>Labyrinthulomycetes</taxon>
        <taxon>Thraustochytrida</taxon>
        <taxon>Thraustochytriidae</taxon>
        <taxon>Hondaea</taxon>
    </lineage>
</organism>
<evidence type="ECO:0000256" key="1">
    <source>
        <dbReference type="ARBA" id="ARBA00004141"/>
    </source>
</evidence>
<dbReference type="EMBL" id="BEYU01000040">
    <property type="protein sequence ID" value="GBG28205.1"/>
    <property type="molecule type" value="Genomic_DNA"/>
</dbReference>
<name>A0A2R5GCC0_9STRA</name>
<dbReference type="SUPFAM" id="SSF50156">
    <property type="entry name" value="PDZ domain-like"/>
    <property type="match status" value="1"/>
</dbReference>
<evidence type="ECO:0000256" key="3">
    <source>
        <dbReference type="ARBA" id="ARBA00022989"/>
    </source>
</evidence>
<dbReference type="InterPro" id="IPR007273">
    <property type="entry name" value="SCAMP"/>
</dbReference>
<dbReference type="InterPro" id="IPR014710">
    <property type="entry name" value="RmlC-like_jellyroll"/>
</dbReference>
<dbReference type="GO" id="GO:0055038">
    <property type="term" value="C:recycling endosome membrane"/>
    <property type="evidence" value="ECO:0007669"/>
    <property type="project" value="TreeGrafter"/>
</dbReference>
<protein>
    <submittedName>
        <fullName evidence="8">Secretory carrier-associated membrane protein 3</fullName>
    </submittedName>
</protein>
<dbReference type="InterPro" id="IPR000595">
    <property type="entry name" value="cNMP-bd_dom"/>
</dbReference>
<dbReference type="Gene3D" id="2.30.42.10">
    <property type="match status" value="1"/>
</dbReference>
<evidence type="ECO:0000256" key="4">
    <source>
        <dbReference type="ARBA" id="ARBA00023136"/>
    </source>
</evidence>
<feature type="compositionally biased region" description="Gly residues" evidence="5">
    <location>
        <begin position="851"/>
        <end position="860"/>
    </location>
</feature>
<evidence type="ECO:0000313" key="9">
    <source>
        <dbReference type="Proteomes" id="UP000241890"/>
    </source>
</evidence>
<dbReference type="InterPro" id="IPR018490">
    <property type="entry name" value="cNMP-bd_dom_sf"/>
</dbReference>
<comment type="subcellular location">
    <subcellularLocation>
        <location evidence="1">Membrane</location>
        <topology evidence="1">Multi-pass membrane protein</topology>
    </subcellularLocation>
</comment>
<dbReference type="Proteomes" id="UP000241890">
    <property type="component" value="Unassembled WGS sequence"/>
</dbReference>
<feature type="compositionally biased region" description="Basic residues" evidence="5">
    <location>
        <begin position="301"/>
        <end position="315"/>
    </location>
</feature>
<feature type="region of interest" description="Disordered" evidence="5">
    <location>
        <begin position="288"/>
        <end position="321"/>
    </location>
</feature>
<feature type="transmembrane region" description="Helical" evidence="6">
    <location>
        <begin position="195"/>
        <end position="219"/>
    </location>
</feature>
<sequence length="1538" mass="173630">MGGRNSRYAGSFRQRPSRHAWSKIQDVNYQEDEADSGDEYSKWDLDRRIVDEQADWPRMCPIMHLNIQKDFPLDKQRSLVRAMYRFWQMSFVSLLVNFVATMATLLTSNVTNPGTMTQSFVIAIVYLFGEFFLVFRPAYWAIRLESNVLFIWSYIMIVALFALFGFMLSQALGLVSVLAEPLSPGSSLPVKINPIFPVTLFSIFAALSLVNIIWLFYFFSQLFKFHTMSDKKKLELYKKQRRKPWLSSWFGGRNDDGLYDDDADADGKPKNAWTCIMQYEQVDREFISDSEDEDDDGKSKKDTKRKRRKKPRKGKNATERQMLTIPGQIALYTTERKLKFRSEEAIFNNLFRVTLMLVNISALKKEGDTNLTIVEVLSEESLEEDLNEYRTTRARCSPDEKTFREIRLDFDTKSSRDECLKKLTSAWRAVKKKEQYYLAKDEESLRQMRLNMNRRATERASQHLLTHKDWKLMVSLVYRGVYKAGMTILSKGTHLQHLFHLTEGKVTIYLETSPDAQSGGRSGASSAFTDDDDDNFDLQAALFPAADQDHLMDIIRPDEALNKQSMENSLGPGADSAQAHPIYYTVKFEKRKLGFSYLKKKRAYNLRDFEDLSQKHYQTLQTRRSSSARRSFQNNYAAIVHSVKEGGDASRKGVRVGDELVKVGFFDIEEAELTQQGITSYIREDTYPLNMTFRRPPQISFQTDDAGFVAPDPSLVPAEVRETMRAQDQMDEDYGALPTFMLAPIQPGSVSGASRTSAQTAKLGASASQRQPRPVGSLATDDNRSLRRPSFATNPFGGGYETSDEEEEDSEDDFANDEGDLISFDEDPYIRPKQPNLAHELPQDTDYMASGRGGGGGGGSAKRPGEVGPSAGSGGMFEMSRLDLAEEFAAHQDDFRAGEVTEFQASVPLLESEPRRLSDLNVFTEEQLRRAGRYPPPREDEDDGLVGVNPSGSGLLARGRAFLFGHPVTYDKLEEDELRRQFAKSADYNSQADTISIVVERNEDAPSDVDSGEYYIEGEDDDDDDDIFASTKTFEPVGEYSKGDTFGIIPWILNHPVSVVQLTAKTDVVLHMIDVNSLSKLFRRNPTLALAFFKYVAAAIGERADRDEEVLCDQISDNLKRRDSEVANNTRLTRLLDNKPIKSTLETDFDKRAEKSAQARRWFQQDFDMEYDSVIFDLKCRAQIIGDKNVSSDDWHGREAESSTSSDLPTAGTIYLTHFHVCFRASQRALDLGSLKRRPTLYGKVHIDDIYEIRRDGDNGEGLAIITDDVRLDVLFDSANNAQVLEDWIHSLIASGSVVEKAPHSYTLPGDLYGFSSGNPDADQLPVGVQEDPLNVLYTQQRGLRTEFLILTQTLQQVLTKQDRFKMFHDGSSVILRRGQSVLTAASAASHSRTSEADDYFSRRPQTSQRAKREDGPNGLYLVGKGELVLQREVNGRRIQFASYKVGTVFGVERFLTDAPSPFTVKVVSKTALLKFAPRDRCMALLRADLALASRFYQYCSLLQMQRLRGPIISKPVEIKDDGPVVKTGGGSRGCAIL</sequence>
<dbReference type="CDD" id="cd00038">
    <property type="entry name" value="CAP_ED"/>
    <property type="match status" value="1"/>
</dbReference>
<dbReference type="InterPro" id="IPR036034">
    <property type="entry name" value="PDZ_sf"/>
</dbReference>
<reference evidence="8 9" key="1">
    <citation type="submission" date="2017-12" db="EMBL/GenBank/DDBJ databases">
        <title>Sequencing, de novo assembly and annotation of complete genome of a new Thraustochytrid species, strain FCC1311.</title>
        <authorList>
            <person name="Sedici K."/>
            <person name="Godart F."/>
            <person name="Aiese Cigliano R."/>
            <person name="Sanseverino W."/>
            <person name="Barakat M."/>
            <person name="Ortet P."/>
            <person name="Marechal E."/>
            <person name="Cagnac O."/>
            <person name="Amato A."/>
        </authorList>
    </citation>
    <scope>NUCLEOTIDE SEQUENCE [LARGE SCALE GENOMIC DNA]</scope>
</reference>
<dbReference type="InParanoid" id="A0A2R5GCC0"/>
<keyword evidence="3 6" id="KW-1133">Transmembrane helix</keyword>
<gene>
    <name evidence="8" type="ORF">FCC1311_044282</name>
</gene>
<feature type="compositionally biased region" description="Polar residues" evidence="5">
    <location>
        <begin position="748"/>
        <end position="771"/>
    </location>
</feature>
<dbReference type="Gene3D" id="2.60.120.10">
    <property type="entry name" value="Jelly Rolls"/>
    <property type="match status" value="2"/>
</dbReference>
<dbReference type="SUPFAM" id="SSF51206">
    <property type="entry name" value="cAMP-binding domain-like"/>
    <property type="match status" value="2"/>
</dbReference>
<feature type="region of interest" description="Disordered" evidence="5">
    <location>
        <begin position="748"/>
        <end position="870"/>
    </location>
</feature>
<evidence type="ECO:0000256" key="2">
    <source>
        <dbReference type="ARBA" id="ARBA00022692"/>
    </source>
</evidence>
<dbReference type="PANTHER" id="PTHR10687">
    <property type="entry name" value="SECRETORY CARRIER-ASSOCIATED MEMBRANE PROTEIN SCAMP"/>
    <property type="match status" value="1"/>
</dbReference>
<dbReference type="GO" id="GO:0015031">
    <property type="term" value="P:protein transport"/>
    <property type="evidence" value="ECO:0007669"/>
    <property type="project" value="InterPro"/>
</dbReference>
<feature type="domain" description="Cyclic nucleotide-binding" evidence="7">
    <location>
        <begin position="1412"/>
        <end position="1476"/>
    </location>
</feature>
<dbReference type="GO" id="GO:0032588">
    <property type="term" value="C:trans-Golgi network membrane"/>
    <property type="evidence" value="ECO:0007669"/>
    <property type="project" value="TreeGrafter"/>
</dbReference>
<keyword evidence="4 6" id="KW-0472">Membrane</keyword>
<dbReference type="Pfam" id="PF04144">
    <property type="entry name" value="SCAMP"/>
    <property type="match status" value="1"/>
</dbReference>
<feature type="transmembrane region" description="Helical" evidence="6">
    <location>
        <begin position="119"/>
        <end position="139"/>
    </location>
</feature>
<evidence type="ECO:0000259" key="7">
    <source>
        <dbReference type="PROSITE" id="PS50042"/>
    </source>
</evidence>
<proteinExistence type="predicted"/>
<evidence type="ECO:0000256" key="5">
    <source>
        <dbReference type="SAM" id="MobiDB-lite"/>
    </source>
</evidence>
<evidence type="ECO:0000313" key="8">
    <source>
        <dbReference type="EMBL" id="GBG28205.1"/>
    </source>
</evidence>
<accession>A0A2R5GCC0</accession>
<feature type="transmembrane region" description="Helical" evidence="6">
    <location>
        <begin position="345"/>
        <end position="363"/>
    </location>
</feature>
<feature type="transmembrane region" description="Helical" evidence="6">
    <location>
        <begin position="151"/>
        <end position="175"/>
    </location>
</feature>
<keyword evidence="9" id="KW-1185">Reference proteome</keyword>
<dbReference type="PANTHER" id="PTHR10687:SF2">
    <property type="entry name" value="SECRETORY CARRIER-ASSOCIATED MEMBRANE PROTEIN"/>
    <property type="match status" value="1"/>
</dbReference>
<evidence type="ECO:0000256" key="6">
    <source>
        <dbReference type="SAM" id="Phobius"/>
    </source>
</evidence>
<feature type="region of interest" description="Disordered" evidence="5">
    <location>
        <begin position="1387"/>
        <end position="1417"/>
    </location>
</feature>
<feature type="compositionally biased region" description="Acidic residues" evidence="5">
    <location>
        <begin position="802"/>
        <end position="827"/>
    </location>
</feature>
<feature type="compositionally biased region" description="Basic and acidic residues" evidence="5">
    <location>
        <begin position="1393"/>
        <end position="1402"/>
    </location>
</feature>
<keyword evidence="2 6" id="KW-0812">Transmembrane</keyword>
<comment type="caution">
    <text evidence="8">The sequence shown here is derived from an EMBL/GenBank/DDBJ whole genome shotgun (WGS) entry which is preliminary data.</text>
</comment>